<keyword evidence="2 6" id="KW-0812">Transmembrane</keyword>
<dbReference type="GO" id="GO:0005789">
    <property type="term" value="C:endoplasmic reticulum membrane"/>
    <property type="evidence" value="ECO:0007669"/>
    <property type="project" value="TreeGrafter"/>
</dbReference>
<dbReference type="PRINTS" id="PR00625">
    <property type="entry name" value="JDOMAIN"/>
</dbReference>
<accession>A0A1L8DTS2</accession>
<evidence type="ECO:0000256" key="3">
    <source>
        <dbReference type="ARBA" id="ARBA00022989"/>
    </source>
</evidence>
<keyword evidence="4 6" id="KW-0472">Membrane</keyword>
<dbReference type="SMART" id="SM00271">
    <property type="entry name" value="DnaJ"/>
    <property type="match status" value="1"/>
</dbReference>
<dbReference type="Gene3D" id="1.10.287.110">
    <property type="entry name" value="DnaJ domain"/>
    <property type="match status" value="1"/>
</dbReference>
<dbReference type="AlphaFoldDB" id="A0A1L8DTS2"/>
<dbReference type="Pfam" id="PF00226">
    <property type="entry name" value="DnaJ"/>
    <property type="match status" value="1"/>
</dbReference>
<evidence type="ECO:0000256" key="6">
    <source>
        <dbReference type="SAM" id="Phobius"/>
    </source>
</evidence>
<feature type="transmembrane region" description="Helical" evidence="6">
    <location>
        <begin position="244"/>
        <end position="267"/>
    </location>
</feature>
<dbReference type="EMBL" id="GFDF01004246">
    <property type="protein sequence ID" value="JAV09838.1"/>
    <property type="molecule type" value="Transcribed_RNA"/>
</dbReference>
<dbReference type="GO" id="GO:0030544">
    <property type="term" value="F:Hsp70 protein binding"/>
    <property type="evidence" value="ECO:0007669"/>
    <property type="project" value="TreeGrafter"/>
</dbReference>
<protein>
    <submittedName>
        <fullName evidence="8">Putative dnaj-class molecular chaperone</fullName>
    </submittedName>
</protein>
<dbReference type="CDD" id="cd06257">
    <property type="entry name" value="DnaJ"/>
    <property type="match status" value="1"/>
</dbReference>
<feature type="domain" description="J" evidence="7">
    <location>
        <begin position="105"/>
        <end position="169"/>
    </location>
</feature>
<dbReference type="InterPro" id="IPR015399">
    <property type="entry name" value="DUF1977_DnaJ-like"/>
</dbReference>
<dbReference type="InterPro" id="IPR036869">
    <property type="entry name" value="J_dom_sf"/>
</dbReference>
<keyword evidence="3 6" id="KW-1133">Transmembrane helix</keyword>
<dbReference type="PROSITE" id="PS50076">
    <property type="entry name" value="DNAJ_2"/>
    <property type="match status" value="1"/>
</dbReference>
<dbReference type="InterPro" id="IPR001623">
    <property type="entry name" value="DnaJ_domain"/>
</dbReference>
<feature type="compositionally biased region" description="Basic and acidic residues" evidence="5">
    <location>
        <begin position="74"/>
        <end position="86"/>
    </location>
</feature>
<name>A0A1L8DTS2_9DIPT</name>
<evidence type="ECO:0000256" key="4">
    <source>
        <dbReference type="ARBA" id="ARBA00023136"/>
    </source>
</evidence>
<comment type="subcellular location">
    <subcellularLocation>
        <location evidence="1">Membrane</location>
        <topology evidence="1">Single-pass membrane protein</topology>
    </subcellularLocation>
</comment>
<evidence type="ECO:0000256" key="2">
    <source>
        <dbReference type="ARBA" id="ARBA00022692"/>
    </source>
</evidence>
<dbReference type="InterPro" id="IPR051100">
    <property type="entry name" value="DnaJ_subfamily_B/C"/>
</dbReference>
<evidence type="ECO:0000313" key="8">
    <source>
        <dbReference type="EMBL" id="JAV09838.1"/>
    </source>
</evidence>
<dbReference type="Pfam" id="PF09320">
    <property type="entry name" value="DUF1977"/>
    <property type="match status" value="1"/>
</dbReference>
<feature type="region of interest" description="Disordered" evidence="5">
    <location>
        <begin position="50"/>
        <end position="90"/>
    </location>
</feature>
<evidence type="ECO:0000256" key="1">
    <source>
        <dbReference type="ARBA" id="ARBA00004167"/>
    </source>
</evidence>
<evidence type="ECO:0000259" key="7">
    <source>
        <dbReference type="PROSITE" id="PS50076"/>
    </source>
</evidence>
<evidence type="ECO:0000256" key="5">
    <source>
        <dbReference type="SAM" id="MobiDB-lite"/>
    </source>
</evidence>
<dbReference type="PANTHER" id="PTHR43908:SF3">
    <property type="entry name" value="AT29763P-RELATED"/>
    <property type="match status" value="1"/>
</dbReference>
<dbReference type="SUPFAM" id="SSF46565">
    <property type="entry name" value="Chaperone J-domain"/>
    <property type="match status" value="1"/>
</dbReference>
<organism evidence="8">
    <name type="scientific">Nyssomyia neivai</name>
    <dbReference type="NCBI Taxonomy" id="330878"/>
    <lineage>
        <taxon>Eukaryota</taxon>
        <taxon>Metazoa</taxon>
        <taxon>Ecdysozoa</taxon>
        <taxon>Arthropoda</taxon>
        <taxon>Hexapoda</taxon>
        <taxon>Insecta</taxon>
        <taxon>Pterygota</taxon>
        <taxon>Neoptera</taxon>
        <taxon>Endopterygota</taxon>
        <taxon>Diptera</taxon>
        <taxon>Nematocera</taxon>
        <taxon>Psychodoidea</taxon>
        <taxon>Psychodidae</taxon>
        <taxon>Nyssomyia</taxon>
    </lineage>
</organism>
<dbReference type="FunFam" id="1.10.287.110:FF:000103">
    <property type="entry name" value="DnaJ subfamily B member"/>
    <property type="match status" value="1"/>
</dbReference>
<dbReference type="GO" id="GO:0071218">
    <property type="term" value="P:cellular response to misfolded protein"/>
    <property type="evidence" value="ECO:0007669"/>
    <property type="project" value="TreeGrafter"/>
</dbReference>
<reference evidence="8" key="1">
    <citation type="submission" date="2016-12" db="EMBL/GenBank/DDBJ databases">
        <title>An insight into the sialome and mialome of the sand fly, Nyssomyia neivai.</title>
        <authorList>
            <person name="Sebastian V."/>
            <person name="Goulart T.M."/>
            <person name="Oliveira W."/>
            <person name="Calvo E."/>
            <person name="Oliveira L.F."/>
            <person name="Pinto M.C."/>
            <person name="Rosselino A.M."/>
            <person name="Ribeiro J.M."/>
        </authorList>
    </citation>
    <scope>NUCLEOTIDE SEQUENCE</scope>
</reference>
<dbReference type="PANTHER" id="PTHR43908">
    <property type="entry name" value="AT29763P-RELATED"/>
    <property type="match status" value="1"/>
</dbReference>
<proteinExistence type="predicted"/>
<sequence length="369" mass="42466">MESNKDEAIRCIDIARNALADGKLERAEKFLQKAEKLYETKDAKDLLEKLKGYNKENNATAEETTGPYMRREKKTSSKAEAPKASEPDYSSDQIEAVKRIKKCKDYYEVLGVTKEATDSEIKKAYKKLALQLHPDKNKAPGAVEAFKAVGNAAAILTDSEKRKSYDLYGEQTPSSRSAEHAAHNYSGFQFGGYSRGFDSEYTPEEIFSMFFGGSFPQQNVYMRQRRYQRTGDNQHAQREQQNSYAALVNLLPILLLIMLSMMSSFFISDPIYSLQPNQKYSVQRKTANWKIPYYVKDNFHSEYQGSVSRLETAVEEEYYQNLKHKCFRERQYRESMIMKARNFGDANLYRKAQNTPTPSCDDLQKLSSF</sequence>